<protein>
    <submittedName>
        <fullName evidence="2">Alkene reductase</fullName>
    </submittedName>
</protein>
<dbReference type="InterPro" id="IPR013785">
    <property type="entry name" value="Aldolase_TIM"/>
</dbReference>
<dbReference type="Gene3D" id="3.20.20.70">
    <property type="entry name" value="Aldolase class I"/>
    <property type="match status" value="1"/>
</dbReference>
<dbReference type="SUPFAM" id="SSF51395">
    <property type="entry name" value="FMN-linked oxidoreductases"/>
    <property type="match status" value="1"/>
</dbReference>
<comment type="caution">
    <text evidence="2">The sequence shown here is derived from an EMBL/GenBank/DDBJ whole genome shotgun (WGS) entry which is preliminary data.</text>
</comment>
<evidence type="ECO:0000313" key="3">
    <source>
        <dbReference type="Proteomes" id="UP001597493"/>
    </source>
</evidence>
<sequence length="351" mass="38842">MLTNNELLQPVRIEGWHLRTKIVMAPMTRGFADDAEGTVGEDVVAYYRQRAENGIGLIITEGITPSPRGKGTFGVPGLYTKDQVNAWRKVTDAVHLPGGTIVAQLWHVGRLTHPDLIGGIAPQAPSALRAEGLVHRLRKPYGTPVAMTIADIREVVLQYKEAAKNAIEAGFDGVEIHGAHGYLIDQFVSAVTNRRTDRYGGERKNRLMLMKEILGAVGEVAGMDRVIIRFSEIKDDQPNFRWSDPEAEIETFLEMFREVGLRIIHPSTNSFSQPMSNGQTLHELVRKRWDGIVIGVGGLTPSLAADAIREGVIDLAAFGRPLLANVDFVQRLRRGQSLVPYDPAIHLKHLR</sequence>
<dbReference type="PANTHER" id="PTHR22893:SF91">
    <property type="entry name" value="NADPH DEHYDROGENASE 2-RELATED"/>
    <property type="match status" value="1"/>
</dbReference>
<feature type="domain" description="NADH:flavin oxidoreductase/NADH oxidase N-terminal" evidence="1">
    <location>
        <begin position="6"/>
        <end position="336"/>
    </location>
</feature>
<keyword evidence="3" id="KW-1185">Reference proteome</keyword>
<dbReference type="InterPro" id="IPR001155">
    <property type="entry name" value="OxRdtase_FMN_N"/>
</dbReference>
<gene>
    <name evidence="2" type="ORF">ACFSW5_04605</name>
</gene>
<proteinExistence type="predicted"/>
<name>A0ABW5QUX1_9BACL</name>
<dbReference type="Pfam" id="PF00724">
    <property type="entry name" value="Oxidored_FMN"/>
    <property type="match status" value="1"/>
</dbReference>
<dbReference type="Proteomes" id="UP001597493">
    <property type="component" value="Unassembled WGS sequence"/>
</dbReference>
<dbReference type="InterPro" id="IPR045247">
    <property type="entry name" value="Oye-like"/>
</dbReference>
<dbReference type="RefSeq" id="WP_379270232.1">
    <property type="nucleotide sequence ID" value="NZ_JBHUGT010000013.1"/>
</dbReference>
<accession>A0ABW5QUX1</accession>
<reference evidence="3" key="1">
    <citation type="journal article" date="2019" name="Int. J. Syst. Evol. Microbiol.">
        <title>The Global Catalogue of Microorganisms (GCM) 10K type strain sequencing project: providing services to taxonomists for standard genome sequencing and annotation.</title>
        <authorList>
            <consortium name="The Broad Institute Genomics Platform"/>
            <consortium name="The Broad Institute Genome Sequencing Center for Infectious Disease"/>
            <person name="Wu L."/>
            <person name="Ma J."/>
        </authorList>
    </citation>
    <scope>NUCLEOTIDE SEQUENCE [LARGE SCALE GENOMIC DNA]</scope>
    <source>
        <strain evidence="3">TISTR 1827</strain>
    </source>
</reference>
<evidence type="ECO:0000313" key="2">
    <source>
        <dbReference type="EMBL" id="MFD2659543.1"/>
    </source>
</evidence>
<dbReference type="EMBL" id="JBHUMY010000005">
    <property type="protein sequence ID" value="MFD2659543.1"/>
    <property type="molecule type" value="Genomic_DNA"/>
</dbReference>
<dbReference type="PANTHER" id="PTHR22893">
    <property type="entry name" value="NADH OXIDOREDUCTASE-RELATED"/>
    <property type="match status" value="1"/>
</dbReference>
<evidence type="ECO:0000259" key="1">
    <source>
        <dbReference type="Pfam" id="PF00724"/>
    </source>
</evidence>
<organism evidence="2 3">
    <name type="scientific">Paenibacillus thailandensis</name>
    <dbReference type="NCBI Taxonomy" id="393250"/>
    <lineage>
        <taxon>Bacteria</taxon>
        <taxon>Bacillati</taxon>
        <taxon>Bacillota</taxon>
        <taxon>Bacilli</taxon>
        <taxon>Bacillales</taxon>
        <taxon>Paenibacillaceae</taxon>
        <taxon>Paenibacillus</taxon>
    </lineage>
</organism>